<evidence type="ECO:0000256" key="2">
    <source>
        <dbReference type="ARBA" id="ARBA00022638"/>
    </source>
</evidence>
<protein>
    <recommendedName>
        <fullName evidence="3">Lysozyme</fullName>
        <ecNumber evidence="3">3.2.1.17</ecNumber>
    </recommendedName>
</protein>
<keyword evidence="2 3" id="KW-0081">Bacteriolytic enzyme</keyword>
<comment type="similarity">
    <text evidence="3">Belongs to the glycosyl hydrolase 24 family.</text>
</comment>
<dbReference type="GO" id="GO:0042742">
    <property type="term" value="P:defense response to bacterium"/>
    <property type="evidence" value="ECO:0007669"/>
    <property type="project" value="UniProtKB-KW"/>
</dbReference>
<evidence type="ECO:0000313" key="4">
    <source>
        <dbReference type="EMBL" id="DAD74843.1"/>
    </source>
</evidence>
<keyword evidence="1 3" id="KW-0929">Antimicrobial</keyword>
<evidence type="ECO:0000256" key="3">
    <source>
        <dbReference type="RuleBase" id="RU003788"/>
    </source>
</evidence>
<reference evidence="4" key="1">
    <citation type="journal article" date="2021" name="Proc. Natl. Acad. Sci. U.S.A.">
        <title>A Catalog of Tens of Thousands of Viruses from Human Metagenomes Reveals Hidden Associations with Chronic Diseases.</title>
        <authorList>
            <person name="Tisza M.J."/>
            <person name="Buck C.B."/>
        </authorList>
    </citation>
    <scope>NUCLEOTIDE SEQUENCE</scope>
    <source>
        <strain evidence="4">Ctrnx29</strain>
    </source>
</reference>
<dbReference type="GO" id="GO:0016998">
    <property type="term" value="P:cell wall macromolecule catabolic process"/>
    <property type="evidence" value="ECO:0007669"/>
    <property type="project" value="InterPro"/>
</dbReference>
<dbReference type="EMBL" id="BK014766">
    <property type="protein sequence ID" value="DAD74843.1"/>
    <property type="molecule type" value="Genomic_DNA"/>
</dbReference>
<organism evidence="4">
    <name type="scientific">Myoviridae sp. ctrnx29</name>
    <dbReference type="NCBI Taxonomy" id="2826704"/>
    <lineage>
        <taxon>Viruses</taxon>
        <taxon>Duplodnaviria</taxon>
        <taxon>Heunggongvirae</taxon>
        <taxon>Uroviricota</taxon>
        <taxon>Caudoviricetes</taxon>
    </lineage>
</organism>
<dbReference type="EC" id="3.2.1.17" evidence="3"/>
<comment type="catalytic activity">
    <reaction evidence="3">
        <text>Hydrolysis of (1-&gt;4)-beta-linkages between N-acetylmuramic acid and N-acetyl-D-glucosamine residues in a peptidoglycan and between N-acetyl-D-glucosamine residues in chitodextrins.</text>
        <dbReference type="EC" id="3.2.1.17"/>
    </reaction>
</comment>
<dbReference type="SUPFAM" id="SSF53955">
    <property type="entry name" value="Lysozyme-like"/>
    <property type="match status" value="1"/>
</dbReference>
<keyword evidence="3" id="KW-0326">Glycosidase</keyword>
<dbReference type="Pfam" id="PF00959">
    <property type="entry name" value="Phage_lysozyme"/>
    <property type="match status" value="1"/>
</dbReference>
<name>A0A8S5LYH1_9CAUD</name>
<keyword evidence="3" id="KW-0378">Hydrolase</keyword>
<dbReference type="InterPro" id="IPR002196">
    <property type="entry name" value="Glyco_hydro_24"/>
</dbReference>
<accession>A0A8S5LYH1</accession>
<sequence>MKCSFSDAYLALLREFEGLFLRPYLCPAGYCTIGYGSNLEAHPRFIPFEDIRGRVQRGGLRGASLLLVLRDRGMTWTREQAEEAMLWELQATNADLLQRCPVYATLRNGGDNVRADALLDMAYNMGVGRARDKARGIKGSGLLGFYTTLPMIGRGEYVRAAENLRSSVWYHQTGRRARAICSMIATGRYPERLR</sequence>
<dbReference type="GO" id="GO:0003796">
    <property type="term" value="F:lysozyme activity"/>
    <property type="evidence" value="ECO:0007669"/>
    <property type="project" value="UniProtKB-EC"/>
</dbReference>
<dbReference type="GO" id="GO:0031640">
    <property type="term" value="P:killing of cells of another organism"/>
    <property type="evidence" value="ECO:0007669"/>
    <property type="project" value="UniProtKB-KW"/>
</dbReference>
<dbReference type="InterPro" id="IPR023347">
    <property type="entry name" value="Lysozyme_dom_sf"/>
</dbReference>
<evidence type="ECO:0000256" key="1">
    <source>
        <dbReference type="ARBA" id="ARBA00022529"/>
    </source>
</evidence>
<dbReference type="Gene3D" id="1.10.530.40">
    <property type="match status" value="1"/>
</dbReference>
<proteinExistence type="inferred from homology"/>
<dbReference type="GO" id="GO:0009253">
    <property type="term" value="P:peptidoglycan catabolic process"/>
    <property type="evidence" value="ECO:0007669"/>
    <property type="project" value="InterPro"/>
</dbReference>
<dbReference type="InterPro" id="IPR023346">
    <property type="entry name" value="Lysozyme-like_dom_sf"/>
</dbReference>